<feature type="transmembrane region" description="Helical" evidence="1">
    <location>
        <begin position="201"/>
        <end position="218"/>
    </location>
</feature>
<keyword evidence="1" id="KW-1133">Transmembrane helix</keyword>
<evidence type="ECO:0000313" key="3">
    <source>
        <dbReference type="Proteomes" id="UP001281305"/>
    </source>
</evidence>
<dbReference type="RefSeq" id="WP_317056591.1">
    <property type="nucleotide sequence ID" value="NZ_CP146606.1"/>
</dbReference>
<gene>
    <name evidence="2" type="ORF">RZS32_008655</name>
</gene>
<feature type="transmembrane region" description="Helical" evidence="1">
    <location>
        <begin position="88"/>
        <end position="111"/>
    </location>
</feature>
<keyword evidence="1" id="KW-0472">Membrane</keyword>
<name>A0ABZ2TJG8_9RHOB</name>
<evidence type="ECO:0000313" key="2">
    <source>
        <dbReference type="EMBL" id="WYK19895.1"/>
    </source>
</evidence>
<feature type="transmembrane region" description="Helical" evidence="1">
    <location>
        <begin position="47"/>
        <end position="68"/>
    </location>
</feature>
<dbReference type="EMBL" id="CP146606">
    <property type="protein sequence ID" value="WYK19895.1"/>
    <property type="molecule type" value="Genomic_DNA"/>
</dbReference>
<feature type="transmembrane region" description="Helical" evidence="1">
    <location>
        <begin position="149"/>
        <end position="166"/>
    </location>
</feature>
<dbReference type="NCBIfam" id="TIGR04370">
    <property type="entry name" value="glyco_rpt_poly"/>
    <property type="match status" value="1"/>
</dbReference>
<evidence type="ECO:0000256" key="1">
    <source>
        <dbReference type="SAM" id="Phobius"/>
    </source>
</evidence>
<keyword evidence="1" id="KW-0812">Transmembrane</keyword>
<feature type="transmembrane region" description="Helical" evidence="1">
    <location>
        <begin position="178"/>
        <end position="195"/>
    </location>
</feature>
<reference evidence="2 3" key="1">
    <citation type="submission" date="2024-02" db="EMBL/GenBank/DDBJ databases">
        <title>Roseovarius strain W115 nov., isolated from a marine algae.</title>
        <authorList>
            <person name="Lee M.W."/>
            <person name="Lee J.K."/>
            <person name="Kim J.M."/>
            <person name="Choi D.G."/>
            <person name="Baek J.H."/>
            <person name="Bayburt H."/>
            <person name="Jung J.J."/>
            <person name="Han D.M."/>
            <person name="Jeon C.O."/>
        </authorList>
    </citation>
    <scope>NUCLEOTIDE SEQUENCE [LARGE SCALE GENOMIC DNA]</scope>
    <source>
        <strain evidence="2 3">W115</strain>
    </source>
</reference>
<accession>A0ABZ2TJG8</accession>
<feature type="transmembrane region" description="Helical" evidence="1">
    <location>
        <begin position="225"/>
        <end position="243"/>
    </location>
</feature>
<proteinExistence type="predicted"/>
<sequence>MTRQALSPLTLMLCCWGLTGAFSIWAFMSLDRLPLVQIFIAREHLDLSAITLAGILWVLFSLTIYILADWIARLSLPKPRPFHPRLDVNAAAKATFAINTCFAFVTLLWIAGTARGAGGLLQLATAVYVDSLNTRDMLLENKLFTGMRLFYAALPATGCLAAALLAHGQLSSKARRMCQITLVLNLVLLFVLPIVMSQRLLLLQFLLSAYIAACLVRGHVFGLRFLGLGLCLFLGLWIAREIITNPSLDHSAADIAWQKLTFYIINDTWNSLAPLSRPIPHTHGALTFEGLTFLTLTDGLFDGANPSQIPELNAVLGGGEFPFFTTAYVDFGPVLGMVVIGCFAILFRFVFHRACQSLGWAAIYAQIGAALLFSSHSVYVTHQNFLFSVVVIAVICRVARRTKSSLKPPERPVFKSCRRAHIA</sequence>
<organism evidence="2 3">
    <name type="scientific">Roseovarius rhodophyticola</name>
    <dbReference type="NCBI Taxonomy" id="3080827"/>
    <lineage>
        <taxon>Bacteria</taxon>
        <taxon>Pseudomonadati</taxon>
        <taxon>Pseudomonadota</taxon>
        <taxon>Alphaproteobacteria</taxon>
        <taxon>Rhodobacterales</taxon>
        <taxon>Roseobacteraceae</taxon>
        <taxon>Roseovarius</taxon>
    </lineage>
</organism>
<protein>
    <submittedName>
        <fullName evidence="2">Oligosaccharide repeat unit polymerase</fullName>
    </submittedName>
</protein>
<feature type="transmembrane region" description="Helical" evidence="1">
    <location>
        <begin position="331"/>
        <end position="351"/>
    </location>
</feature>
<feature type="transmembrane region" description="Helical" evidence="1">
    <location>
        <begin position="358"/>
        <end position="376"/>
    </location>
</feature>
<dbReference type="Proteomes" id="UP001281305">
    <property type="component" value="Chromosome"/>
</dbReference>
<keyword evidence="3" id="KW-1185">Reference proteome</keyword>